<proteinExistence type="predicted"/>
<evidence type="ECO:0000313" key="2">
    <source>
        <dbReference type="EMBL" id="MDQ0270956.1"/>
    </source>
</evidence>
<feature type="transmembrane region" description="Helical" evidence="1">
    <location>
        <begin position="6"/>
        <end position="32"/>
    </location>
</feature>
<keyword evidence="3" id="KW-1185">Reference proteome</keyword>
<feature type="transmembrane region" description="Helical" evidence="1">
    <location>
        <begin position="39"/>
        <end position="59"/>
    </location>
</feature>
<reference evidence="2 3" key="1">
    <citation type="submission" date="2023-07" db="EMBL/GenBank/DDBJ databases">
        <title>Genomic Encyclopedia of Type Strains, Phase IV (KMG-IV): sequencing the most valuable type-strain genomes for metagenomic binning, comparative biology and taxonomic classification.</title>
        <authorList>
            <person name="Goeker M."/>
        </authorList>
    </citation>
    <scope>NUCLEOTIDE SEQUENCE [LARGE SCALE GENOMIC DNA]</scope>
    <source>
        <strain evidence="2 3">DSM 23494</strain>
    </source>
</reference>
<gene>
    <name evidence="2" type="ORF">J2S17_002842</name>
</gene>
<protein>
    <recommendedName>
        <fullName evidence="4">CPBP family intramembrane metalloprotease</fullName>
    </recommendedName>
</protein>
<name>A0ABU0AI70_9BACI</name>
<dbReference type="Proteomes" id="UP001238088">
    <property type="component" value="Unassembled WGS sequence"/>
</dbReference>
<evidence type="ECO:0000313" key="3">
    <source>
        <dbReference type="Proteomes" id="UP001238088"/>
    </source>
</evidence>
<comment type="caution">
    <text evidence="2">The sequence shown here is derived from an EMBL/GenBank/DDBJ whole genome shotgun (WGS) entry which is preliminary data.</text>
</comment>
<evidence type="ECO:0008006" key="4">
    <source>
        <dbReference type="Google" id="ProtNLM"/>
    </source>
</evidence>
<dbReference type="EMBL" id="JAUSUB010000011">
    <property type="protein sequence ID" value="MDQ0270956.1"/>
    <property type="molecule type" value="Genomic_DNA"/>
</dbReference>
<sequence length="103" mass="11721">MLLFLFAYFIGSINSYEQLLFIPGFALILGYFRALSGNIWASIGFHVAIMTATQILSPIQHPFEVSGLFTLQFFAFIQLPSIIGAVLLEFIYPKLNWKRKTLN</sequence>
<keyword evidence="1" id="KW-0812">Transmembrane</keyword>
<organism evidence="2 3">
    <name type="scientific">Cytobacillus purgationiresistens</name>
    <dbReference type="NCBI Taxonomy" id="863449"/>
    <lineage>
        <taxon>Bacteria</taxon>
        <taxon>Bacillati</taxon>
        <taxon>Bacillota</taxon>
        <taxon>Bacilli</taxon>
        <taxon>Bacillales</taxon>
        <taxon>Bacillaceae</taxon>
        <taxon>Cytobacillus</taxon>
    </lineage>
</organism>
<accession>A0ABU0AI70</accession>
<feature type="transmembrane region" description="Helical" evidence="1">
    <location>
        <begin position="71"/>
        <end position="92"/>
    </location>
</feature>
<evidence type="ECO:0000256" key="1">
    <source>
        <dbReference type="SAM" id="Phobius"/>
    </source>
</evidence>
<keyword evidence="1" id="KW-0472">Membrane</keyword>
<keyword evidence="1" id="KW-1133">Transmembrane helix</keyword>